<keyword evidence="6" id="KW-0732">Signal</keyword>
<evidence type="ECO:0000256" key="4">
    <source>
        <dbReference type="PROSITE-ProRule" id="PRU00473"/>
    </source>
</evidence>
<organism evidence="8 9">
    <name type="scientific">Actinomadura sediminis</name>
    <dbReference type="NCBI Taxonomy" id="1038904"/>
    <lineage>
        <taxon>Bacteria</taxon>
        <taxon>Bacillati</taxon>
        <taxon>Actinomycetota</taxon>
        <taxon>Actinomycetes</taxon>
        <taxon>Streptosporangiales</taxon>
        <taxon>Thermomonosporaceae</taxon>
        <taxon>Actinomadura</taxon>
    </lineage>
</organism>
<feature type="domain" description="OmpA-like" evidence="7">
    <location>
        <begin position="195"/>
        <end position="318"/>
    </location>
</feature>
<dbReference type="PROSITE" id="PS51257">
    <property type="entry name" value="PROKAR_LIPOPROTEIN"/>
    <property type="match status" value="1"/>
</dbReference>
<keyword evidence="9" id="KW-1185">Reference proteome</keyword>
<keyword evidence="3" id="KW-0998">Cell outer membrane</keyword>
<dbReference type="PANTHER" id="PTHR30329">
    <property type="entry name" value="STATOR ELEMENT OF FLAGELLAR MOTOR COMPLEX"/>
    <property type="match status" value="1"/>
</dbReference>
<evidence type="ECO:0000313" key="8">
    <source>
        <dbReference type="EMBL" id="MFD0900551.1"/>
    </source>
</evidence>
<evidence type="ECO:0000256" key="6">
    <source>
        <dbReference type="SAM" id="SignalP"/>
    </source>
</evidence>
<dbReference type="EMBL" id="JBHTJA010000012">
    <property type="protein sequence ID" value="MFD0900551.1"/>
    <property type="molecule type" value="Genomic_DNA"/>
</dbReference>
<evidence type="ECO:0000256" key="5">
    <source>
        <dbReference type="SAM" id="MobiDB-lite"/>
    </source>
</evidence>
<dbReference type="PANTHER" id="PTHR30329:SF21">
    <property type="entry name" value="LIPOPROTEIN YIAD-RELATED"/>
    <property type="match status" value="1"/>
</dbReference>
<dbReference type="Pfam" id="PF00691">
    <property type="entry name" value="OmpA"/>
    <property type="match status" value="1"/>
</dbReference>
<comment type="caution">
    <text evidence="8">The sequence shown here is derived from an EMBL/GenBank/DDBJ whole genome shotgun (WGS) entry which is preliminary data.</text>
</comment>
<dbReference type="CDD" id="cd07185">
    <property type="entry name" value="OmpA_C-like"/>
    <property type="match status" value="1"/>
</dbReference>
<accession>A0ABW3EJU2</accession>
<dbReference type="SUPFAM" id="SSF103088">
    <property type="entry name" value="OmpA-like"/>
    <property type="match status" value="1"/>
</dbReference>
<name>A0ABW3EJU2_9ACTN</name>
<feature type="region of interest" description="Disordered" evidence="5">
    <location>
        <begin position="286"/>
        <end position="306"/>
    </location>
</feature>
<evidence type="ECO:0000256" key="1">
    <source>
        <dbReference type="ARBA" id="ARBA00004442"/>
    </source>
</evidence>
<evidence type="ECO:0000313" key="9">
    <source>
        <dbReference type="Proteomes" id="UP001596972"/>
    </source>
</evidence>
<feature type="signal peptide" evidence="6">
    <location>
        <begin position="1"/>
        <end position="28"/>
    </location>
</feature>
<evidence type="ECO:0000256" key="3">
    <source>
        <dbReference type="ARBA" id="ARBA00023237"/>
    </source>
</evidence>
<protein>
    <submittedName>
        <fullName evidence="8">OmpA family protein</fullName>
    </submittedName>
</protein>
<proteinExistence type="predicted"/>
<feature type="chain" id="PRO_5045143112" evidence="6">
    <location>
        <begin position="29"/>
        <end position="485"/>
    </location>
</feature>
<feature type="region of interest" description="Disordered" evidence="5">
    <location>
        <begin position="23"/>
        <end position="50"/>
    </location>
</feature>
<dbReference type="Proteomes" id="UP001596972">
    <property type="component" value="Unassembled WGS sequence"/>
</dbReference>
<dbReference type="InterPro" id="IPR036737">
    <property type="entry name" value="OmpA-like_sf"/>
</dbReference>
<reference evidence="9" key="1">
    <citation type="journal article" date="2019" name="Int. J. Syst. Evol. Microbiol.">
        <title>The Global Catalogue of Microorganisms (GCM) 10K type strain sequencing project: providing services to taxonomists for standard genome sequencing and annotation.</title>
        <authorList>
            <consortium name="The Broad Institute Genomics Platform"/>
            <consortium name="The Broad Institute Genome Sequencing Center for Infectious Disease"/>
            <person name="Wu L."/>
            <person name="Ma J."/>
        </authorList>
    </citation>
    <scope>NUCLEOTIDE SEQUENCE [LARGE SCALE GENOMIC DNA]</scope>
    <source>
        <strain evidence="9">JCM 31202</strain>
    </source>
</reference>
<dbReference type="PROSITE" id="PS51123">
    <property type="entry name" value="OMPA_2"/>
    <property type="match status" value="1"/>
</dbReference>
<evidence type="ECO:0000259" key="7">
    <source>
        <dbReference type="PROSITE" id="PS51123"/>
    </source>
</evidence>
<feature type="compositionally biased region" description="Low complexity" evidence="5">
    <location>
        <begin position="33"/>
        <end position="50"/>
    </location>
</feature>
<dbReference type="InterPro" id="IPR006664">
    <property type="entry name" value="OMP_bac"/>
</dbReference>
<keyword evidence="2 4" id="KW-0472">Membrane</keyword>
<comment type="subcellular location">
    <subcellularLocation>
        <location evidence="1">Cell outer membrane</location>
    </subcellularLocation>
</comment>
<dbReference type="RefSeq" id="WP_378297553.1">
    <property type="nucleotide sequence ID" value="NZ_JBHTJA010000012.1"/>
</dbReference>
<gene>
    <name evidence="8" type="ORF">ACFQ11_09135</name>
</gene>
<dbReference type="PRINTS" id="PR01021">
    <property type="entry name" value="OMPADOMAIN"/>
</dbReference>
<dbReference type="InterPro" id="IPR006665">
    <property type="entry name" value="OmpA-like"/>
</dbReference>
<sequence length="485" mass="50225">MRASSSVPLAVFLAGLLLATGCSGSGEAEESEPPTAAPGGPASGPAARPGELVKEGWFGDAALHARVQIKGVQRQGATSVLSYTVTSVDGAPKSVPFAIDLLDPVGGKLYRPAAPPAPRQFAPNAPQQLTATYPAIPQNVQKLTAVTPGTAGEFTGVPVTGGGGAPANGGQGEGGNPAFLYDITEGEVKDVTSSGSDVTVNLRTDVLFAFDSAKLSGRAKQVLDEAAAEIKAKADPDKRPLTFNGHTDSKGGDDYNLKLSRQRAEAVMAELEKRLGGAFKYSAHGKGEAEPIAKEGGKDDEKARARNRRVEIRYEVREVTEGADGSTTASADGRGAAAAPAAFRASDGEKVASRYARFGEQKRRIDVKPFYRDGAYIVAVFDIVNEGPGDTPANAAYPHRDYPGGVFTSMAIQVPGGTDTYRAVRVGKAEPGRPAPYIGSAGAAFRTAVEEPVRGFAYIPAPPGNVSTVTFVGGPFGNVDNVPVQ</sequence>
<dbReference type="InterPro" id="IPR050330">
    <property type="entry name" value="Bact_OuterMem_StrucFunc"/>
</dbReference>
<evidence type="ECO:0000256" key="2">
    <source>
        <dbReference type="ARBA" id="ARBA00023136"/>
    </source>
</evidence>
<dbReference type="Gene3D" id="3.30.1330.60">
    <property type="entry name" value="OmpA-like domain"/>
    <property type="match status" value="1"/>
</dbReference>